<sequence>MISQPQANITTLKTITLFGESVNFRTTLGTSIIPFVRSTRDKLMTAVTEEFLVIIGMTLVAALVASPREFLLLFVLAAVTSVVPNVRDLVVIVVLAATTAIISTTKEFFIVFSFSVITATMTSTPTFLGIFLIASTIASFLGVQDTIIIFTVSSIAVAVTGVKEFLLLFGITGVFAAITGTKEFLMILFITIAIASLMMFVRGIIFVTLYIFNTLTKTVNRLFTSESPSLFVLLFTLSMVGFQAANRIFMTLIATEEPFIIALMLCSLVICIIVIVRAKLLLFLTAVTATHLLKIPIV</sequence>
<evidence type="ECO:0000313" key="3">
    <source>
        <dbReference type="Proteomes" id="UP001479436"/>
    </source>
</evidence>
<keyword evidence="3" id="KW-1185">Reference proteome</keyword>
<feature type="transmembrane region" description="Helical" evidence="1">
    <location>
        <begin position="231"/>
        <end position="249"/>
    </location>
</feature>
<feature type="transmembrane region" description="Helical" evidence="1">
    <location>
        <begin position="185"/>
        <end position="211"/>
    </location>
</feature>
<feature type="transmembrane region" description="Helical" evidence="1">
    <location>
        <begin position="147"/>
        <end position="178"/>
    </location>
</feature>
<keyword evidence="1" id="KW-0472">Membrane</keyword>
<gene>
    <name evidence="2" type="ORF">K7432_006903</name>
</gene>
<reference evidence="2 3" key="1">
    <citation type="submission" date="2023-04" db="EMBL/GenBank/DDBJ databases">
        <title>Genome of Basidiobolus ranarum AG-B5.</title>
        <authorList>
            <person name="Stajich J.E."/>
            <person name="Carter-House D."/>
            <person name="Gryganskyi A."/>
        </authorList>
    </citation>
    <scope>NUCLEOTIDE SEQUENCE [LARGE SCALE GENOMIC DNA]</scope>
    <source>
        <strain evidence="2 3">AG-B5</strain>
    </source>
</reference>
<feature type="transmembrane region" description="Helical" evidence="1">
    <location>
        <begin position="261"/>
        <end position="284"/>
    </location>
</feature>
<proteinExistence type="predicted"/>
<accession>A0ABR2W0W1</accession>
<protein>
    <submittedName>
        <fullName evidence="2">Uncharacterized protein</fullName>
    </submittedName>
</protein>
<name>A0ABR2W0W1_9FUNG</name>
<evidence type="ECO:0000313" key="2">
    <source>
        <dbReference type="EMBL" id="KAK9712790.1"/>
    </source>
</evidence>
<feature type="transmembrane region" description="Helical" evidence="1">
    <location>
        <begin position="108"/>
        <end position="141"/>
    </location>
</feature>
<keyword evidence="1" id="KW-0812">Transmembrane</keyword>
<dbReference type="EMBL" id="JASJQH010007197">
    <property type="protein sequence ID" value="KAK9712790.1"/>
    <property type="molecule type" value="Genomic_DNA"/>
</dbReference>
<comment type="caution">
    <text evidence="2">The sequence shown here is derived from an EMBL/GenBank/DDBJ whole genome shotgun (WGS) entry which is preliminary data.</text>
</comment>
<organism evidence="2 3">
    <name type="scientific">Basidiobolus ranarum</name>
    <dbReference type="NCBI Taxonomy" id="34480"/>
    <lineage>
        <taxon>Eukaryota</taxon>
        <taxon>Fungi</taxon>
        <taxon>Fungi incertae sedis</taxon>
        <taxon>Zoopagomycota</taxon>
        <taxon>Entomophthoromycotina</taxon>
        <taxon>Basidiobolomycetes</taxon>
        <taxon>Basidiobolales</taxon>
        <taxon>Basidiobolaceae</taxon>
        <taxon>Basidiobolus</taxon>
    </lineage>
</organism>
<evidence type="ECO:0000256" key="1">
    <source>
        <dbReference type="SAM" id="Phobius"/>
    </source>
</evidence>
<keyword evidence="1" id="KW-1133">Transmembrane helix</keyword>
<dbReference type="Proteomes" id="UP001479436">
    <property type="component" value="Unassembled WGS sequence"/>
</dbReference>